<evidence type="ECO:0000313" key="1">
    <source>
        <dbReference type="EMBL" id="MDM8266195.1"/>
    </source>
</evidence>
<name>A0ABT7UYQ7_9LACO</name>
<evidence type="ECO:0000313" key="2">
    <source>
        <dbReference type="Proteomes" id="UP001529343"/>
    </source>
</evidence>
<organism evidence="1 2">
    <name type="scientific">Limosilactobacillus pontis</name>
    <dbReference type="NCBI Taxonomy" id="35787"/>
    <lineage>
        <taxon>Bacteria</taxon>
        <taxon>Bacillati</taxon>
        <taxon>Bacillota</taxon>
        <taxon>Bacilli</taxon>
        <taxon>Lactobacillales</taxon>
        <taxon>Lactobacillaceae</taxon>
        <taxon>Limosilactobacillus</taxon>
    </lineage>
</organism>
<keyword evidence="2" id="KW-1185">Reference proteome</keyword>
<proteinExistence type="predicted"/>
<dbReference type="Proteomes" id="UP001529343">
    <property type="component" value="Unassembled WGS sequence"/>
</dbReference>
<protein>
    <recommendedName>
        <fullName evidence="3">Sigma-70 family RNA polymerase sigma factor</fullName>
    </recommendedName>
</protein>
<sequence length="220" mass="25783">MATLLFNTELKQTNERKANIEKLLDPSKVRAWITNEIDNERLAEDSYSGKFTDRLGNYLFKSQDAKSSRKGAYPFYHTEGQYWPDAQQSAWLTEDVEEMVNCETYYRKLHENHDDYLKRLFRPENMTIDFYRNFIKAGLMNDQAEIYKSDDLELLWQLRSVRATILDSCKNNADIIFLKFFNGKNSVSQVAKLMGVRHQNVSKRLKKICKNAQILGAKSK</sequence>
<gene>
    <name evidence="1" type="ORF">QUW44_03275</name>
</gene>
<accession>A0ABT7UYQ7</accession>
<dbReference type="RefSeq" id="WP_289585901.1">
    <property type="nucleotide sequence ID" value="NZ_JAUDDW010000007.1"/>
</dbReference>
<dbReference type="EMBL" id="JAUDDW010000007">
    <property type="protein sequence ID" value="MDM8266195.1"/>
    <property type="molecule type" value="Genomic_DNA"/>
</dbReference>
<reference evidence="1 2" key="2">
    <citation type="submission" date="2023-06" db="EMBL/GenBank/DDBJ databases">
        <authorList>
            <person name="Zeman M."/>
            <person name="Kubasova T."/>
            <person name="Jahodarova E."/>
            <person name="Nykrynova M."/>
            <person name="Rychlik I."/>
        </authorList>
    </citation>
    <scope>NUCLEOTIDE SEQUENCE [LARGE SCALE GENOMIC DNA]</scope>
    <source>
        <strain evidence="1 2">161_Gplus</strain>
    </source>
</reference>
<comment type="caution">
    <text evidence="1">The sequence shown here is derived from an EMBL/GenBank/DDBJ whole genome shotgun (WGS) entry which is preliminary data.</text>
</comment>
<evidence type="ECO:0008006" key="3">
    <source>
        <dbReference type="Google" id="ProtNLM"/>
    </source>
</evidence>
<reference evidence="2" key="1">
    <citation type="submission" date="2023-06" db="EMBL/GenBank/DDBJ databases">
        <title>Identification and characterization of horizontal gene transfer across gut microbiota members of farm animals based on homology search.</title>
        <authorList>
            <person name="Zeman M."/>
            <person name="Kubasova T."/>
            <person name="Jahodarova E."/>
            <person name="Nykrynova M."/>
            <person name="Rychlik I."/>
        </authorList>
    </citation>
    <scope>NUCLEOTIDE SEQUENCE [LARGE SCALE GENOMIC DNA]</scope>
    <source>
        <strain evidence="2">161_Gplus</strain>
    </source>
</reference>